<comment type="caution">
    <text evidence="2">The sequence shown here is derived from an EMBL/GenBank/DDBJ whole genome shotgun (WGS) entry which is preliminary data.</text>
</comment>
<sequence>MIKNSLEKHEDITEFYWPFFDQRNETDYGNMRITIYPPNNPEDVIAFGYEQAFDKQSVKANGG</sequence>
<dbReference type="AlphaFoldDB" id="A0A0Q9Y716"/>
<organism evidence="2 3">
    <name type="scientific">Lederbergia galactosidilytica</name>
    <dbReference type="NCBI Taxonomy" id="217031"/>
    <lineage>
        <taxon>Bacteria</taxon>
        <taxon>Bacillati</taxon>
        <taxon>Bacillota</taxon>
        <taxon>Bacilli</taxon>
        <taxon>Bacillales</taxon>
        <taxon>Bacillaceae</taxon>
        <taxon>Lederbergia</taxon>
    </lineage>
</organism>
<dbReference type="Pfam" id="PF09972">
    <property type="entry name" value="DUF2207"/>
    <property type="match status" value="1"/>
</dbReference>
<accession>A0A0Q9Y716</accession>
<gene>
    <name evidence="2" type="ORF">ACA29_08200</name>
</gene>
<dbReference type="InterPro" id="IPR018702">
    <property type="entry name" value="DUF2207"/>
</dbReference>
<dbReference type="Proteomes" id="UP000053881">
    <property type="component" value="Unassembled WGS sequence"/>
</dbReference>
<dbReference type="PATRIC" id="fig|217031.4.peg.2705"/>
<protein>
    <recommendedName>
        <fullName evidence="1">DUF2207 domain-containing protein</fullName>
    </recommendedName>
</protein>
<feature type="non-terminal residue" evidence="2">
    <location>
        <position position="63"/>
    </location>
</feature>
<evidence type="ECO:0000313" key="2">
    <source>
        <dbReference type="EMBL" id="KRG13562.1"/>
    </source>
</evidence>
<proteinExistence type="predicted"/>
<evidence type="ECO:0000259" key="1">
    <source>
        <dbReference type="Pfam" id="PF09972"/>
    </source>
</evidence>
<evidence type="ECO:0000313" key="3">
    <source>
        <dbReference type="Proteomes" id="UP000053881"/>
    </source>
</evidence>
<dbReference type="EMBL" id="LGPB01000076">
    <property type="protein sequence ID" value="KRG13562.1"/>
    <property type="molecule type" value="Genomic_DNA"/>
</dbReference>
<feature type="domain" description="DUF2207" evidence="1">
    <location>
        <begin position="2"/>
        <end position="59"/>
    </location>
</feature>
<reference evidence="2 3" key="1">
    <citation type="submission" date="2015-06" db="EMBL/GenBank/DDBJ databases">
        <title>Genome sequencing project of Bacillus galactosidilyticus PL133.</title>
        <authorList>
            <person name="Gaiero J."/>
            <person name="Nicol R."/>
            <person name="Habash M."/>
        </authorList>
    </citation>
    <scope>NUCLEOTIDE SEQUENCE [LARGE SCALE GENOMIC DNA]</scope>
    <source>
        <strain evidence="2 3">PL133</strain>
    </source>
</reference>
<name>A0A0Q9Y716_9BACI</name>